<proteinExistence type="predicted"/>
<dbReference type="InterPro" id="IPR035093">
    <property type="entry name" value="RelE/ParE_toxin_dom_sf"/>
</dbReference>
<evidence type="ECO:0000313" key="1">
    <source>
        <dbReference type="EMBL" id="MEA5480235.1"/>
    </source>
</evidence>
<dbReference type="EMBL" id="JAYGIE010000114">
    <property type="protein sequence ID" value="MEA5480235.1"/>
    <property type="molecule type" value="Genomic_DNA"/>
</dbReference>
<dbReference type="SUPFAM" id="SSF143011">
    <property type="entry name" value="RelE-like"/>
    <property type="match status" value="1"/>
</dbReference>
<reference evidence="1 2" key="1">
    <citation type="submission" date="2023-12" db="EMBL/GenBank/DDBJ databases">
        <title>Baltic Sea Cyanobacteria.</title>
        <authorList>
            <person name="Delbaje E."/>
            <person name="Fewer D.P."/>
            <person name="Shishido T.K."/>
        </authorList>
    </citation>
    <scope>NUCLEOTIDE SEQUENCE [LARGE SCALE GENOMIC DNA]</scope>
    <source>
        <strain evidence="1 2">UHCC 0370</strain>
    </source>
</reference>
<evidence type="ECO:0000313" key="2">
    <source>
        <dbReference type="Proteomes" id="UP001301388"/>
    </source>
</evidence>
<organism evidence="1 2">
    <name type="scientific">Pseudanabaena galeata UHCC 0370</name>
    <dbReference type="NCBI Taxonomy" id="3110310"/>
    <lineage>
        <taxon>Bacteria</taxon>
        <taxon>Bacillati</taxon>
        <taxon>Cyanobacteriota</taxon>
        <taxon>Cyanophyceae</taxon>
        <taxon>Pseudanabaenales</taxon>
        <taxon>Pseudanabaenaceae</taxon>
        <taxon>Pseudanabaena</taxon>
    </lineage>
</organism>
<protein>
    <submittedName>
        <fullName evidence="1">Type II toxin-antitoxin system RelE/ParE family toxin</fullName>
    </submittedName>
</protein>
<keyword evidence="2" id="KW-1185">Reference proteome</keyword>
<dbReference type="Pfam" id="PF15781">
    <property type="entry name" value="ParE-like_toxin"/>
    <property type="match status" value="1"/>
</dbReference>
<accession>A0ABU5TPG3</accession>
<gene>
    <name evidence="1" type="ORF">VB774_21600</name>
</gene>
<dbReference type="Proteomes" id="UP001301388">
    <property type="component" value="Unassembled WGS sequence"/>
</dbReference>
<name>A0ABU5TPG3_9CYAN</name>
<comment type="caution">
    <text evidence="1">The sequence shown here is derived from an EMBL/GenBank/DDBJ whole genome shotgun (WGS) entry which is preliminary data.</text>
</comment>
<sequence length="95" mass="11592">MDEIQVFQTPLFSKIKKKLKKNQIKDLDNAVREIIKNPEIREQKKGDLADVWVYKFRMVDRENLLAYQWDEKTRTLISLGVHENFYRDIKKYKNF</sequence>
<dbReference type="RefSeq" id="WP_323263286.1">
    <property type="nucleotide sequence ID" value="NZ_JAYGIE010000114.1"/>
</dbReference>
<dbReference type="InterPro" id="IPR031552">
    <property type="entry name" value="ParE-like_toxin"/>
</dbReference>